<dbReference type="RefSeq" id="WP_153469423.1">
    <property type="nucleotide sequence ID" value="NZ_QYAZ01000001.1"/>
</dbReference>
<reference evidence="1 2" key="1">
    <citation type="submission" date="2018-09" db="EMBL/GenBank/DDBJ databases">
        <title>Genome sequence and characterization of the bcs clusters for the production of nanocellulose from the low pH resistant strain Komagataeibacter medellinensis ID13488.</title>
        <authorList>
            <person name="Hernandez-Arriaga A.M."/>
            <person name="Del Cerro C."/>
            <person name="Urbina L."/>
            <person name="Eceiza A."/>
            <person name="Retegi A."/>
            <person name="Prieto M.A."/>
        </authorList>
    </citation>
    <scope>NUCLEOTIDE SEQUENCE [LARGE SCALE GENOMIC DNA]</scope>
    <source>
        <strain evidence="1 2">ID13488</strain>
    </source>
</reference>
<keyword evidence="2" id="KW-1185">Reference proteome</keyword>
<sequence>MEEAMQREDILSVFDKVNNAVTALVVAYDKKEPDETRKAPIIDRVTDALVEASAPINATHIMIASLQHFVAELLGKAAQKMPSQLEAEEFLNNVLDGEQSSIFALMNQLFPDSRDPDVERYLKQQCDQLRAHAFAILEGRHV</sequence>
<evidence type="ECO:0000313" key="1">
    <source>
        <dbReference type="EMBL" id="KAB8123970.1"/>
    </source>
</evidence>
<evidence type="ECO:0008006" key="3">
    <source>
        <dbReference type="Google" id="ProtNLM"/>
    </source>
</evidence>
<accession>A0ABQ6VWF7</accession>
<dbReference type="Proteomes" id="UP000427842">
    <property type="component" value="Unassembled WGS sequence"/>
</dbReference>
<protein>
    <recommendedName>
        <fullName evidence="3">DUF2383 domain-containing protein</fullName>
    </recommendedName>
</protein>
<evidence type="ECO:0000313" key="2">
    <source>
        <dbReference type="Proteomes" id="UP000427842"/>
    </source>
</evidence>
<name>A0ABQ6VWF7_9PROT</name>
<organism evidence="1 2">
    <name type="scientific">Komagataeibacter medellinensis</name>
    <dbReference type="NCBI Taxonomy" id="1177712"/>
    <lineage>
        <taxon>Bacteria</taxon>
        <taxon>Pseudomonadati</taxon>
        <taxon>Pseudomonadota</taxon>
        <taxon>Alphaproteobacteria</taxon>
        <taxon>Acetobacterales</taxon>
        <taxon>Acetobacteraceae</taxon>
        <taxon>Komagataeibacter</taxon>
    </lineage>
</organism>
<gene>
    <name evidence="1" type="ORF">D3W54_06900</name>
</gene>
<proteinExistence type="predicted"/>
<comment type="caution">
    <text evidence="1">The sequence shown here is derived from an EMBL/GenBank/DDBJ whole genome shotgun (WGS) entry which is preliminary data.</text>
</comment>
<dbReference type="EMBL" id="QYAZ01000001">
    <property type="protein sequence ID" value="KAB8123970.1"/>
    <property type="molecule type" value="Genomic_DNA"/>
</dbReference>